<evidence type="ECO:0000256" key="15">
    <source>
        <dbReference type="ARBA" id="ARBA00048610"/>
    </source>
</evidence>
<comment type="catalytic activity">
    <reaction evidence="15">
        <text>Ni(2+)(out) + ATP + H2O = Ni(2+)(in) + ADP + phosphate + H(+)</text>
        <dbReference type="Rhea" id="RHEA:15557"/>
        <dbReference type="ChEBI" id="CHEBI:15377"/>
        <dbReference type="ChEBI" id="CHEBI:15378"/>
        <dbReference type="ChEBI" id="CHEBI:30616"/>
        <dbReference type="ChEBI" id="CHEBI:43474"/>
        <dbReference type="ChEBI" id="CHEBI:49786"/>
        <dbReference type="ChEBI" id="CHEBI:456216"/>
        <dbReference type="EC" id="7.2.2.11"/>
    </reaction>
    <physiologicalReaction direction="left-to-right" evidence="15">
        <dbReference type="Rhea" id="RHEA:15558"/>
    </physiologicalReaction>
</comment>
<organism evidence="18 19">
    <name type="scientific">Eisenbergiella massiliensis</name>
    <dbReference type="NCBI Taxonomy" id="1720294"/>
    <lineage>
        <taxon>Bacteria</taxon>
        <taxon>Bacillati</taxon>
        <taxon>Bacillota</taxon>
        <taxon>Clostridia</taxon>
        <taxon>Lachnospirales</taxon>
        <taxon>Lachnospiraceae</taxon>
        <taxon>Eisenbergiella</taxon>
    </lineage>
</organism>
<dbReference type="Pfam" id="PF00005">
    <property type="entry name" value="ABC_tran"/>
    <property type="match status" value="1"/>
</dbReference>
<keyword evidence="11" id="KW-0472">Membrane</keyword>
<evidence type="ECO:0000256" key="2">
    <source>
        <dbReference type="ARBA" id="ARBA00005417"/>
    </source>
</evidence>
<keyword evidence="4" id="KW-1003">Cell membrane</keyword>
<reference evidence="18" key="1">
    <citation type="submission" date="2018-08" db="EMBL/GenBank/DDBJ databases">
        <title>A genome reference for cultivated species of the human gut microbiota.</title>
        <authorList>
            <person name="Zou Y."/>
            <person name="Xue W."/>
            <person name="Luo G."/>
        </authorList>
    </citation>
    <scope>NUCLEOTIDE SEQUENCE [LARGE SCALE GENOMIC DNA]</scope>
    <source>
        <strain evidence="18">TF05-5AC</strain>
    </source>
</reference>
<evidence type="ECO:0000256" key="13">
    <source>
        <dbReference type="ARBA" id="ARBA00039098"/>
    </source>
</evidence>
<dbReference type="InterPro" id="IPR013563">
    <property type="entry name" value="Oligopep_ABC_C"/>
</dbReference>
<dbReference type="EC" id="7.2.2.11" evidence="13"/>
<dbReference type="GeneID" id="97987662"/>
<keyword evidence="19" id="KW-1185">Reference proteome</keyword>
<dbReference type="InterPro" id="IPR027417">
    <property type="entry name" value="P-loop_NTPase"/>
</dbReference>
<dbReference type="GO" id="GO:0005524">
    <property type="term" value="F:ATP binding"/>
    <property type="evidence" value="ECO:0007669"/>
    <property type="project" value="UniProtKB-KW"/>
</dbReference>
<keyword evidence="3" id="KW-0813">Transport</keyword>
<dbReference type="SMART" id="SM00382">
    <property type="entry name" value="AAA"/>
    <property type="match status" value="1"/>
</dbReference>
<dbReference type="GO" id="GO:0015413">
    <property type="term" value="F:ABC-type nickel transporter activity"/>
    <property type="evidence" value="ECO:0007669"/>
    <property type="project" value="UniProtKB-EC"/>
</dbReference>
<dbReference type="NCBIfam" id="TIGR01727">
    <property type="entry name" value="oligo_HPY"/>
    <property type="match status" value="1"/>
</dbReference>
<keyword evidence="10" id="KW-0921">Nickel transport</keyword>
<feature type="region of interest" description="Disordered" evidence="16">
    <location>
        <begin position="314"/>
        <end position="336"/>
    </location>
</feature>
<dbReference type="Gene3D" id="3.40.50.300">
    <property type="entry name" value="P-loop containing nucleotide triphosphate hydrolases"/>
    <property type="match status" value="1"/>
</dbReference>
<dbReference type="Proteomes" id="UP000260812">
    <property type="component" value="Unassembled WGS sequence"/>
</dbReference>
<dbReference type="InterPro" id="IPR017871">
    <property type="entry name" value="ABC_transporter-like_CS"/>
</dbReference>
<evidence type="ECO:0000256" key="6">
    <source>
        <dbReference type="ARBA" id="ARBA00022741"/>
    </source>
</evidence>
<evidence type="ECO:0000256" key="4">
    <source>
        <dbReference type="ARBA" id="ARBA00022475"/>
    </source>
</evidence>
<dbReference type="GO" id="GO:0005886">
    <property type="term" value="C:plasma membrane"/>
    <property type="evidence" value="ECO:0007669"/>
    <property type="project" value="UniProtKB-SubCell"/>
</dbReference>
<evidence type="ECO:0000256" key="3">
    <source>
        <dbReference type="ARBA" id="ARBA00022448"/>
    </source>
</evidence>
<comment type="subcellular location">
    <subcellularLocation>
        <location evidence="1">Cell membrane</location>
        <topology evidence="1">Peripheral membrane protein</topology>
    </subcellularLocation>
</comment>
<sequence length="336" mass="36863">MSCSEKFHILEIRDLSVSFRQYDKGTRQVDLPVISRLNVAVHEGEIVAVVGSSGSGKSLLAHAVMGLLPSNARCGGDIYFLQEPLTPKRLAHIRGKEIALVPQSVTYLDPLMKVGKQVRGGRKDREAGKRQQALFSQYGLPEDTAEKYPFACSGGMSRRILLATALMENPRLIIADEPTPGMELALAKKAMEDFRRFADAGNGVLLITHDIELALEVADRIAVFYAGTTVEEALVGDFASQELLRHPYTRALWRAMPRNGFTPIDGVQPYVKDLPEGCVFGPRCPDFSSECLGEIPERVVRCGTVRCIKCREDDSHHHHGKGLESAVKEANGHAGS</sequence>
<evidence type="ECO:0000256" key="1">
    <source>
        <dbReference type="ARBA" id="ARBA00004202"/>
    </source>
</evidence>
<keyword evidence="5" id="KW-0533">Nickel</keyword>
<evidence type="ECO:0000256" key="8">
    <source>
        <dbReference type="ARBA" id="ARBA00022967"/>
    </source>
</evidence>
<evidence type="ECO:0000256" key="5">
    <source>
        <dbReference type="ARBA" id="ARBA00022596"/>
    </source>
</evidence>
<feature type="compositionally biased region" description="Basic and acidic residues" evidence="16">
    <location>
        <begin position="326"/>
        <end position="336"/>
    </location>
</feature>
<evidence type="ECO:0000259" key="17">
    <source>
        <dbReference type="PROSITE" id="PS50893"/>
    </source>
</evidence>
<dbReference type="EMBL" id="QVLV01000007">
    <property type="protein sequence ID" value="RGE60381.1"/>
    <property type="molecule type" value="Genomic_DNA"/>
</dbReference>
<proteinExistence type="inferred from homology"/>
<gene>
    <name evidence="18" type="ORF">DXC51_12440</name>
</gene>
<dbReference type="SUPFAM" id="SSF52540">
    <property type="entry name" value="P-loop containing nucleoside triphosphate hydrolases"/>
    <property type="match status" value="1"/>
</dbReference>
<comment type="subunit">
    <text evidence="12">The complex is composed of two ATP-binding proteins (NikD and NikE), two transmembrane proteins (NikB and NikC) and a solute-binding protein (NikA).</text>
</comment>
<dbReference type="AlphaFoldDB" id="A0A3E3I510"/>
<dbReference type="InterPro" id="IPR050388">
    <property type="entry name" value="ABC_Ni/Peptide_Import"/>
</dbReference>
<comment type="similarity">
    <text evidence="2">Belongs to the ABC transporter superfamily.</text>
</comment>
<dbReference type="PANTHER" id="PTHR43297:SF13">
    <property type="entry name" value="NICKEL ABC TRANSPORTER, ATP-BINDING PROTEIN"/>
    <property type="match status" value="1"/>
</dbReference>
<protein>
    <recommendedName>
        <fullName evidence="14">Nickel import system ATP-binding protein NikD</fullName>
        <ecNumber evidence="13">7.2.2.11</ecNumber>
    </recommendedName>
</protein>
<feature type="domain" description="ABC transporter" evidence="17">
    <location>
        <begin position="12"/>
        <end position="251"/>
    </location>
</feature>
<dbReference type="PANTHER" id="PTHR43297">
    <property type="entry name" value="OLIGOPEPTIDE TRANSPORT ATP-BINDING PROTEIN APPD"/>
    <property type="match status" value="1"/>
</dbReference>
<evidence type="ECO:0000256" key="10">
    <source>
        <dbReference type="ARBA" id="ARBA00023112"/>
    </source>
</evidence>
<evidence type="ECO:0000313" key="18">
    <source>
        <dbReference type="EMBL" id="RGE60381.1"/>
    </source>
</evidence>
<dbReference type="InterPro" id="IPR003439">
    <property type="entry name" value="ABC_transporter-like_ATP-bd"/>
</dbReference>
<comment type="caution">
    <text evidence="18">The sequence shown here is derived from an EMBL/GenBank/DDBJ whole genome shotgun (WGS) entry which is preliminary data.</text>
</comment>
<dbReference type="InterPro" id="IPR003593">
    <property type="entry name" value="AAA+_ATPase"/>
</dbReference>
<dbReference type="PROSITE" id="PS00211">
    <property type="entry name" value="ABC_TRANSPORTER_1"/>
    <property type="match status" value="1"/>
</dbReference>
<dbReference type="RefSeq" id="WP_117544705.1">
    <property type="nucleotide sequence ID" value="NZ_JBKUNB010000012.1"/>
</dbReference>
<evidence type="ECO:0000256" key="12">
    <source>
        <dbReference type="ARBA" id="ARBA00038669"/>
    </source>
</evidence>
<dbReference type="GO" id="GO:0015833">
    <property type="term" value="P:peptide transport"/>
    <property type="evidence" value="ECO:0007669"/>
    <property type="project" value="InterPro"/>
</dbReference>
<evidence type="ECO:0000256" key="9">
    <source>
        <dbReference type="ARBA" id="ARBA00023065"/>
    </source>
</evidence>
<dbReference type="GO" id="GO:0016887">
    <property type="term" value="F:ATP hydrolysis activity"/>
    <property type="evidence" value="ECO:0007669"/>
    <property type="project" value="InterPro"/>
</dbReference>
<keyword evidence="8" id="KW-1278">Translocase</keyword>
<keyword evidence="6" id="KW-0547">Nucleotide-binding</keyword>
<evidence type="ECO:0000256" key="11">
    <source>
        <dbReference type="ARBA" id="ARBA00023136"/>
    </source>
</evidence>
<keyword evidence="9" id="KW-0406">Ion transport</keyword>
<accession>A0A3E3I510</accession>
<keyword evidence="7 18" id="KW-0067">ATP-binding</keyword>
<dbReference type="Pfam" id="PF08352">
    <property type="entry name" value="oligo_HPY"/>
    <property type="match status" value="1"/>
</dbReference>
<evidence type="ECO:0000256" key="14">
    <source>
        <dbReference type="ARBA" id="ARBA00044143"/>
    </source>
</evidence>
<evidence type="ECO:0000313" key="19">
    <source>
        <dbReference type="Proteomes" id="UP000260812"/>
    </source>
</evidence>
<evidence type="ECO:0000256" key="16">
    <source>
        <dbReference type="SAM" id="MobiDB-lite"/>
    </source>
</evidence>
<name>A0A3E3I510_9FIRM</name>
<evidence type="ECO:0000256" key="7">
    <source>
        <dbReference type="ARBA" id="ARBA00022840"/>
    </source>
</evidence>
<dbReference type="PROSITE" id="PS50893">
    <property type="entry name" value="ABC_TRANSPORTER_2"/>
    <property type="match status" value="1"/>
</dbReference>